<gene>
    <name evidence="2" type="ORF">C7M84_004004</name>
</gene>
<feature type="compositionally biased region" description="Basic and acidic residues" evidence="1">
    <location>
        <begin position="57"/>
        <end position="84"/>
    </location>
</feature>
<protein>
    <submittedName>
        <fullName evidence="2">Uncharacterized protein</fullName>
    </submittedName>
</protein>
<feature type="compositionally biased region" description="Basic and acidic residues" evidence="1">
    <location>
        <begin position="222"/>
        <end position="256"/>
    </location>
</feature>
<evidence type="ECO:0000256" key="1">
    <source>
        <dbReference type="SAM" id="MobiDB-lite"/>
    </source>
</evidence>
<reference evidence="2 3" key="1">
    <citation type="submission" date="2018-04" db="EMBL/GenBank/DDBJ databases">
        <authorList>
            <person name="Zhang X."/>
            <person name="Yuan J."/>
            <person name="Li F."/>
            <person name="Xiang J."/>
        </authorList>
    </citation>
    <scope>NUCLEOTIDE SEQUENCE [LARGE SCALE GENOMIC DNA]</scope>
    <source>
        <tissue evidence="2">Muscle</tissue>
    </source>
</reference>
<dbReference type="OrthoDB" id="6360973at2759"/>
<accession>A0A423TLN9</accession>
<evidence type="ECO:0000313" key="3">
    <source>
        <dbReference type="Proteomes" id="UP000283509"/>
    </source>
</evidence>
<feature type="compositionally biased region" description="Polar residues" evidence="1">
    <location>
        <begin position="297"/>
        <end position="306"/>
    </location>
</feature>
<comment type="caution">
    <text evidence="2">The sequence shown here is derived from an EMBL/GenBank/DDBJ whole genome shotgun (WGS) entry which is preliminary data.</text>
</comment>
<feature type="compositionally biased region" description="Low complexity" evidence="1">
    <location>
        <begin position="163"/>
        <end position="174"/>
    </location>
</feature>
<feature type="region of interest" description="Disordered" evidence="1">
    <location>
        <begin position="1"/>
        <end position="306"/>
    </location>
</feature>
<proteinExistence type="predicted"/>
<dbReference type="AlphaFoldDB" id="A0A423TLN9"/>
<dbReference type="Proteomes" id="UP000283509">
    <property type="component" value="Unassembled WGS sequence"/>
</dbReference>
<organism evidence="2 3">
    <name type="scientific">Penaeus vannamei</name>
    <name type="common">Whiteleg shrimp</name>
    <name type="synonym">Litopenaeus vannamei</name>
    <dbReference type="NCBI Taxonomy" id="6689"/>
    <lineage>
        <taxon>Eukaryota</taxon>
        <taxon>Metazoa</taxon>
        <taxon>Ecdysozoa</taxon>
        <taxon>Arthropoda</taxon>
        <taxon>Crustacea</taxon>
        <taxon>Multicrustacea</taxon>
        <taxon>Malacostraca</taxon>
        <taxon>Eumalacostraca</taxon>
        <taxon>Eucarida</taxon>
        <taxon>Decapoda</taxon>
        <taxon>Dendrobranchiata</taxon>
        <taxon>Penaeoidea</taxon>
        <taxon>Penaeidae</taxon>
        <taxon>Penaeus</taxon>
    </lineage>
</organism>
<dbReference type="EMBL" id="QCYY01001535">
    <property type="protein sequence ID" value="ROT77348.1"/>
    <property type="molecule type" value="Genomic_DNA"/>
</dbReference>
<feature type="compositionally biased region" description="Basic and acidic residues" evidence="1">
    <location>
        <begin position="192"/>
        <end position="214"/>
    </location>
</feature>
<keyword evidence="3" id="KW-1185">Reference proteome</keyword>
<reference evidence="2 3" key="2">
    <citation type="submission" date="2019-01" db="EMBL/GenBank/DDBJ databases">
        <title>The decoding of complex shrimp genome reveals the adaptation for benthos swimmer, frequently molting mechanism and breeding impact on genome.</title>
        <authorList>
            <person name="Sun Y."/>
            <person name="Gao Y."/>
            <person name="Yu Y."/>
        </authorList>
    </citation>
    <scope>NUCLEOTIDE SEQUENCE [LARGE SCALE GENOMIC DNA]</scope>
    <source>
        <tissue evidence="2">Muscle</tissue>
    </source>
</reference>
<feature type="region of interest" description="Disordered" evidence="1">
    <location>
        <begin position="384"/>
        <end position="416"/>
    </location>
</feature>
<feature type="compositionally biased region" description="Basic and acidic residues" evidence="1">
    <location>
        <begin position="116"/>
        <end position="127"/>
    </location>
</feature>
<feature type="compositionally biased region" description="Basic and acidic residues" evidence="1">
    <location>
        <begin position="1"/>
        <end position="34"/>
    </location>
</feature>
<sequence>MSDRGNERRASLGKKRETDYEDQFDGKRSKRDEAVYGPQEITRWSDIQEYTAEDGLDGMREERKDAGRSMTDGRRTHDYADQSRKGRPNHHPGRNGSDRHFERGTTNYHTGHRARDRQSSSHGEQHPPEQTGRGHQFSRGGSNCNYEGGGYNYSYEDGRDNSSRGSSFQSSSFSNARDGSHKEGSHYSGNRNNRDRPYRDRPSRDRPPREKDTPYSKFNPRNSHDRDWNRDSGYGDHFSSQERSSRYDSKLGKRENPQSSRENPGEAPYGDYREGPVQDGYDSANSWSDSRDRNYTRDSSQTVPGTQEVTLHGVVGTMLHKLASCSLKNKEDANLALRIINMFLKPLADYSYKNGDETSASLIKAAEINLKTLREQTLFSTSSVPEVTKPGQPIPRHQQHHRNQPKKQHNYHRHMY</sequence>
<evidence type="ECO:0000313" key="2">
    <source>
        <dbReference type="EMBL" id="ROT77348.1"/>
    </source>
</evidence>
<feature type="compositionally biased region" description="Basic residues" evidence="1">
    <location>
        <begin position="397"/>
        <end position="416"/>
    </location>
</feature>
<name>A0A423TLN9_PENVA</name>